<dbReference type="Pfam" id="PF00083">
    <property type="entry name" value="Sugar_tr"/>
    <property type="match status" value="1"/>
</dbReference>
<evidence type="ECO:0000256" key="3">
    <source>
        <dbReference type="ARBA" id="ARBA00022989"/>
    </source>
</evidence>
<keyword evidence="8" id="KW-1185">Reference proteome</keyword>
<evidence type="ECO:0000256" key="1">
    <source>
        <dbReference type="ARBA" id="ARBA00004141"/>
    </source>
</evidence>
<feature type="transmembrane region" description="Helical" evidence="5">
    <location>
        <begin position="157"/>
        <end position="175"/>
    </location>
</feature>
<dbReference type="Gene3D" id="1.20.1250.20">
    <property type="entry name" value="MFS general substrate transporter like domains"/>
    <property type="match status" value="1"/>
</dbReference>
<evidence type="ECO:0000256" key="2">
    <source>
        <dbReference type="ARBA" id="ARBA00022692"/>
    </source>
</evidence>
<feature type="transmembrane region" description="Helical" evidence="5">
    <location>
        <begin position="21"/>
        <end position="45"/>
    </location>
</feature>
<dbReference type="InterPro" id="IPR020846">
    <property type="entry name" value="MFS_dom"/>
</dbReference>
<comment type="subcellular location">
    <subcellularLocation>
        <location evidence="1">Membrane</location>
        <topology evidence="1">Multi-pass membrane protein</topology>
    </subcellularLocation>
</comment>
<dbReference type="PANTHER" id="PTHR48021:SF39">
    <property type="entry name" value="MAJOR FACILITATOR SUPERFAMILY (MFS) PROFILE DOMAIN-CONTAINING PROTEIN"/>
    <property type="match status" value="1"/>
</dbReference>
<feature type="transmembrane region" description="Helical" evidence="5">
    <location>
        <begin position="428"/>
        <end position="449"/>
    </location>
</feature>
<keyword evidence="2 5" id="KW-0812">Transmembrane</keyword>
<dbReference type="PROSITE" id="PS50850">
    <property type="entry name" value="MFS"/>
    <property type="match status" value="1"/>
</dbReference>
<feature type="transmembrane region" description="Helical" evidence="5">
    <location>
        <begin position="461"/>
        <end position="479"/>
    </location>
</feature>
<dbReference type="EMBL" id="OU963913">
    <property type="protein sequence ID" value="CAH0402314.1"/>
    <property type="molecule type" value="Genomic_DNA"/>
</dbReference>
<feature type="transmembrane region" description="Helical" evidence="5">
    <location>
        <begin position="393"/>
        <end position="416"/>
    </location>
</feature>
<dbReference type="InterPro" id="IPR036259">
    <property type="entry name" value="MFS_trans_sf"/>
</dbReference>
<dbReference type="Proteomes" id="UP001153292">
    <property type="component" value="Chromosome 20"/>
</dbReference>
<evidence type="ECO:0000259" key="6">
    <source>
        <dbReference type="PROSITE" id="PS50850"/>
    </source>
</evidence>
<dbReference type="PANTHER" id="PTHR48021">
    <property type="match status" value="1"/>
</dbReference>
<protein>
    <recommendedName>
        <fullName evidence="6">Major facilitator superfamily (MFS) profile domain-containing protein</fullName>
    </recommendedName>
</protein>
<proteinExistence type="predicted"/>
<feature type="transmembrane region" description="Helical" evidence="5">
    <location>
        <begin position="181"/>
        <end position="204"/>
    </location>
</feature>
<evidence type="ECO:0000313" key="7">
    <source>
        <dbReference type="EMBL" id="CAH0402314.1"/>
    </source>
</evidence>
<feature type="transmembrane region" description="Helical" evidence="5">
    <location>
        <begin position="325"/>
        <end position="347"/>
    </location>
</feature>
<name>A0ABN8B470_CHISP</name>
<reference evidence="7" key="1">
    <citation type="submission" date="2021-12" db="EMBL/GenBank/DDBJ databases">
        <authorList>
            <person name="King R."/>
        </authorList>
    </citation>
    <scope>NUCLEOTIDE SEQUENCE</scope>
</reference>
<organism evidence="7 8">
    <name type="scientific">Chilo suppressalis</name>
    <name type="common">Asiatic rice borer moth</name>
    <dbReference type="NCBI Taxonomy" id="168631"/>
    <lineage>
        <taxon>Eukaryota</taxon>
        <taxon>Metazoa</taxon>
        <taxon>Ecdysozoa</taxon>
        <taxon>Arthropoda</taxon>
        <taxon>Hexapoda</taxon>
        <taxon>Insecta</taxon>
        <taxon>Pterygota</taxon>
        <taxon>Neoptera</taxon>
        <taxon>Endopterygota</taxon>
        <taxon>Lepidoptera</taxon>
        <taxon>Glossata</taxon>
        <taxon>Ditrysia</taxon>
        <taxon>Pyraloidea</taxon>
        <taxon>Crambidae</taxon>
        <taxon>Crambinae</taxon>
        <taxon>Chilo</taxon>
    </lineage>
</organism>
<feature type="transmembrane region" description="Helical" evidence="5">
    <location>
        <begin position="287"/>
        <end position="305"/>
    </location>
</feature>
<gene>
    <name evidence="7" type="ORF">CHILSU_LOCUS5558</name>
</gene>
<feature type="domain" description="Major facilitator superfamily (MFS) profile" evidence="6">
    <location>
        <begin position="22"/>
        <end position="483"/>
    </location>
</feature>
<dbReference type="SUPFAM" id="SSF103473">
    <property type="entry name" value="MFS general substrate transporter"/>
    <property type="match status" value="1"/>
</dbReference>
<dbReference type="InterPro" id="IPR050549">
    <property type="entry name" value="MFS_Trehalose_Transporter"/>
</dbReference>
<evidence type="ECO:0000313" key="8">
    <source>
        <dbReference type="Proteomes" id="UP001153292"/>
    </source>
</evidence>
<dbReference type="InterPro" id="IPR005829">
    <property type="entry name" value="Sugar_transporter_CS"/>
</dbReference>
<evidence type="ECO:0000256" key="5">
    <source>
        <dbReference type="SAM" id="Phobius"/>
    </source>
</evidence>
<dbReference type="PROSITE" id="PS00217">
    <property type="entry name" value="SUGAR_TRANSPORT_2"/>
    <property type="match status" value="1"/>
</dbReference>
<keyword evidence="4 5" id="KW-0472">Membrane</keyword>
<evidence type="ECO:0000256" key="4">
    <source>
        <dbReference type="ARBA" id="ARBA00023136"/>
    </source>
</evidence>
<keyword evidence="3 5" id="KW-1133">Transmembrane helix</keyword>
<feature type="transmembrane region" description="Helical" evidence="5">
    <location>
        <begin position="65"/>
        <end position="88"/>
    </location>
</feature>
<sequence length="516" mass="57684">MVQKLEVVKPNVSRLRSVLSQVIACLSLNVMLLGLALAVGFPTILTPELLNSNNELSLTDSQASWLGSMGFLTQPFGAVLSGSLIDYFGRKKSTFMVNFPHIVAWILVYFSSSVPMLFIANGLLGFGTGLMEAPLNAYIGEITEPSIRGILSSSTQLYYSGGTLLIYFLGKIITWREAALVSLGAPIVTMMLIIWVPETPVWLLSQGREKEALKSLCFLRGWTKPENVREEFDQLTIYCKQLQRCVICCKTEDDRIFDCEHTKVNFIKRIYLKFRYVLMAKETLRPFTMLMMYFMFVCMTGLGPIRPNMINICGAFGMAYDGKNIAVMVGIISFVTSGLLVLLIRILGKRKLGISSMFSTGLMCMALSIYAGNNLEASVFSFDISTFPKESSYIPLVLLYVLTFCAGFATSMPWILLGEVFPFRSRAFAQGVLAASAYVFMFIGSKTFLNFERGLKLSGAFAIYAAFGYAGAFYLYFFLPETEGKTLQEIEPYFSGKFKTFADDPFINFFKLLKIK</sequence>
<feature type="transmembrane region" description="Helical" evidence="5">
    <location>
        <begin position="354"/>
        <end position="373"/>
    </location>
</feature>
<dbReference type="InterPro" id="IPR005828">
    <property type="entry name" value="MFS_sugar_transport-like"/>
</dbReference>
<accession>A0ABN8B470</accession>